<keyword evidence="3 6" id="KW-0134">Cell wall</keyword>
<keyword evidence="4 6" id="KW-0964">Secreted</keyword>
<evidence type="ECO:0000256" key="1">
    <source>
        <dbReference type="ARBA" id="ARBA00004191"/>
    </source>
</evidence>
<evidence type="ECO:0000256" key="4">
    <source>
        <dbReference type="ARBA" id="ARBA00022525"/>
    </source>
</evidence>
<dbReference type="CDD" id="cd23507">
    <property type="entry name" value="hydrophobin_I"/>
    <property type="match status" value="1"/>
</dbReference>
<dbReference type="GO" id="GO:0005199">
    <property type="term" value="F:structural constituent of cell wall"/>
    <property type="evidence" value="ECO:0007669"/>
    <property type="project" value="InterPro"/>
</dbReference>
<dbReference type="Proteomes" id="UP000030671">
    <property type="component" value="Unassembled WGS sequence"/>
</dbReference>
<accession>W4K0H3</accession>
<dbReference type="KEGG" id="hir:HETIRDRAFT_104521"/>
<feature type="signal peptide" evidence="6">
    <location>
        <begin position="1"/>
        <end position="20"/>
    </location>
</feature>
<comment type="similarity">
    <text evidence="2 6">Belongs to the fungal hydrophobin family.</text>
</comment>
<evidence type="ECO:0000313" key="7">
    <source>
        <dbReference type="EMBL" id="ETW79249.1"/>
    </source>
</evidence>
<comment type="subcellular location">
    <subcellularLocation>
        <location evidence="1 6">Secreted</location>
        <location evidence="1 6">Cell wall</location>
    </subcellularLocation>
</comment>
<dbReference type="InterPro" id="IPR001338">
    <property type="entry name" value="Class_I_Hydrophobin"/>
</dbReference>
<protein>
    <recommendedName>
        <fullName evidence="6">Hydrophobin</fullName>
    </recommendedName>
</protein>
<dbReference type="GeneID" id="20666007"/>
<dbReference type="SMART" id="SM00075">
    <property type="entry name" value="HYDRO"/>
    <property type="match status" value="1"/>
</dbReference>
<dbReference type="AlphaFoldDB" id="W4K0H3"/>
<dbReference type="EMBL" id="KI925461">
    <property type="protein sequence ID" value="ETW79249.1"/>
    <property type="molecule type" value="Genomic_DNA"/>
</dbReference>
<reference evidence="7 8" key="1">
    <citation type="journal article" date="2012" name="New Phytol.">
        <title>Insight into trade-off between wood decay and parasitism from the genome of a fungal forest pathogen.</title>
        <authorList>
            <person name="Olson A."/>
            <person name="Aerts A."/>
            <person name="Asiegbu F."/>
            <person name="Belbahri L."/>
            <person name="Bouzid O."/>
            <person name="Broberg A."/>
            <person name="Canback B."/>
            <person name="Coutinho P.M."/>
            <person name="Cullen D."/>
            <person name="Dalman K."/>
            <person name="Deflorio G."/>
            <person name="van Diepen L.T."/>
            <person name="Dunand C."/>
            <person name="Duplessis S."/>
            <person name="Durling M."/>
            <person name="Gonthier P."/>
            <person name="Grimwood J."/>
            <person name="Fossdal C.G."/>
            <person name="Hansson D."/>
            <person name="Henrissat B."/>
            <person name="Hietala A."/>
            <person name="Himmelstrand K."/>
            <person name="Hoffmeister D."/>
            <person name="Hogberg N."/>
            <person name="James T.Y."/>
            <person name="Karlsson M."/>
            <person name="Kohler A."/>
            <person name="Kues U."/>
            <person name="Lee Y.H."/>
            <person name="Lin Y.C."/>
            <person name="Lind M."/>
            <person name="Lindquist E."/>
            <person name="Lombard V."/>
            <person name="Lucas S."/>
            <person name="Lunden K."/>
            <person name="Morin E."/>
            <person name="Murat C."/>
            <person name="Park J."/>
            <person name="Raffaello T."/>
            <person name="Rouze P."/>
            <person name="Salamov A."/>
            <person name="Schmutz J."/>
            <person name="Solheim H."/>
            <person name="Stahlberg J."/>
            <person name="Velez H."/>
            <person name="de Vries R.P."/>
            <person name="Wiebenga A."/>
            <person name="Woodward S."/>
            <person name="Yakovlev I."/>
            <person name="Garbelotto M."/>
            <person name="Martin F."/>
            <person name="Grigoriev I.V."/>
            <person name="Stenlid J."/>
        </authorList>
    </citation>
    <scope>NUCLEOTIDE SEQUENCE [LARGE SCALE GENOMIC DNA]</scope>
    <source>
        <strain evidence="7 8">TC 32-1</strain>
    </source>
</reference>
<dbReference type="PROSITE" id="PS51257">
    <property type="entry name" value="PROKAR_LIPOPROTEIN"/>
    <property type="match status" value="1"/>
</dbReference>
<name>W4K0H3_HETIT</name>
<feature type="chain" id="PRO_5013985812" description="Hydrophobin" evidence="6">
    <location>
        <begin position="21"/>
        <end position="104"/>
    </location>
</feature>
<evidence type="ECO:0000313" key="8">
    <source>
        <dbReference type="Proteomes" id="UP000030671"/>
    </source>
</evidence>
<evidence type="ECO:0000256" key="6">
    <source>
        <dbReference type="RuleBase" id="RU365009"/>
    </source>
</evidence>
<keyword evidence="5 6" id="KW-1015">Disulfide bond</keyword>
<evidence type="ECO:0000256" key="2">
    <source>
        <dbReference type="ARBA" id="ARBA00010446"/>
    </source>
</evidence>
<keyword evidence="6" id="KW-0732">Signal</keyword>
<sequence>MSKLLRIVGLLVSACALARASSAATAQGSFSCDVGEAQCCANVYSPNDTRVGAVLKAIGLDASGAAVGVACDAMVPGGPSCEYTAACCTNNGFSGMVALGCARV</sequence>
<dbReference type="InParanoid" id="W4K0H3"/>
<organism evidence="7 8">
    <name type="scientific">Heterobasidion irregulare (strain TC 32-1)</name>
    <dbReference type="NCBI Taxonomy" id="747525"/>
    <lineage>
        <taxon>Eukaryota</taxon>
        <taxon>Fungi</taxon>
        <taxon>Dikarya</taxon>
        <taxon>Basidiomycota</taxon>
        <taxon>Agaricomycotina</taxon>
        <taxon>Agaricomycetes</taxon>
        <taxon>Russulales</taxon>
        <taxon>Bondarzewiaceae</taxon>
        <taxon>Heterobasidion</taxon>
        <taxon>Heterobasidion annosum species complex</taxon>
    </lineage>
</organism>
<dbReference type="HOGENOM" id="CLU_105134_2_0_1"/>
<dbReference type="GO" id="GO:0009277">
    <property type="term" value="C:fungal-type cell wall"/>
    <property type="evidence" value="ECO:0007669"/>
    <property type="project" value="InterPro"/>
</dbReference>
<gene>
    <name evidence="7" type="ORF">HETIRDRAFT_104521</name>
</gene>
<evidence type="ECO:0000256" key="3">
    <source>
        <dbReference type="ARBA" id="ARBA00022512"/>
    </source>
</evidence>
<evidence type="ECO:0000256" key="5">
    <source>
        <dbReference type="ARBA" id="ARBA00023157"/>
    </source>
</evidence>
<proteinExistence type="inferred from homology"/>
<dbReference type="Pfam" id="PF01185">
    <property type="entry name" value="Hydrophobin"/>
    <property type="match status" value="1"/>
</dbReference>
<keyword evidence="8" id="KW-1185">Reference proteome</keyword>
<dbReference type="RefSeq" id="XP_009549500.1">
    <property type="nucleotide sequence ID" value="XM_009551205.1"/>
</dbReference>